<feature type="transmembrane region" description="Helical" evidence="6">
    <location>
        <begin position="264"/>
        <end position="291"/>
    </location>
</feature>
<keyword evidence="2" id="KW-1003">Cell membrane</keyword>
<evidence type="ECO:0008006" key="9">
    <source>
        <dbReference type="Google" id="ProtNLM"/>
    </source>
</evidence>
<evidence type="ECO:0000313" key="7">
    <source>
        <dbReference type="EMBL" id="MDL5154674.1"/>
    </source>
</evidence>
<feature type="transmembrane region" description="Helical" evidence="6">
    <location>
        <begin position="12"/>
        <end position="38"/>
    </location>
</feature>
<feature type="transmembrane region" description="Helical" evidence="6">
    <location>
        <begin position="312"/>
        <end position="336"/>
    </location>
</feature>
<keyword evidence="3 6" id="KW-0812">Transmembrane</keyword>
<dbReference type="InterPro" id="IPR050833">
    <property type="entry name" value="Poly_Biosynth_Transport"/>
</dbReference>
<keyword evidence="5 6" id="KW-0472">Membrane</keyword>
<dbReference type="RefSeq" id="WP_286050710.1">
    <property type="nucleotide sequence ID" value="NZ_JASVWF010000001.1"/>
</dbReference>
<keyword evidence="8" id="KW-1185">Reference proteome</keyword>
<name>A0ABT7M1Z1_9PSEU</name>
<dbReference type="PANTHER" id="PTHR30250">
    <property type="entry name" value="PST FAMILY PREDICTED COLANIC ACID TRANSPORTER"/>
    <property type="match status" value="1"/>
</dbReference>
<evidence type="ECO:0000256" key="5">
    <source>
        <dbReference type="ARBA" id="ARBA00023136"/>
    </source>
</evidence>
<feature type="transmembrane region" description="Helical" evidence="6">
    <location>
        <begin position="44"/>
        <end position="65"/>
    </location>
</feature>
<evidence type="ECO:0000256" key="4">
    <source>
        <dbReference type="ARBA" id="ARBA00022989"/>
    </source>
</evidence>
<evidence type="ECO:0000256" key="3">
    <source>
        <dbReference type="ARBA" id="ARBA00022692"/>
    </source>
</evidence>
<protein>
    <recommendedName>
        <fullName evidence="9">Polysaccharide biosynthesis protein</fullName>
    </recommendedName>
</protein>
<feature type="transmembrane region" description="Helical" evidence="6">
    <location>
        <begin position="403"/>
        <end position="423"/>
    </location>
</feature>
<accession>A0ABT7M1Z1</accession>
<comment type="caution">
    <text evidence="7">The sequence shown here is derived from an EMBL/GenBank/DDBJ whole genome shotgun (WGS) entry which is preliminary data.</text>
</comment>
<keyword evidence="4 6" id="KW-1133">Transmembrane helix</keyword>
<feature type="transmembrane region" description="Helical" evidence="6">
    <location>
        <begin position="120"/>
        <end position="137"/>
    </location>
</feature>
<feature type="transmembrane region" description="Helical" evidence="6">
    <location>
        <begin position="179"/>
        <end position="204"/>
    </location>
</feature>
<sequence length="430" mass="43637">MVLPLVARLRDARVRAAVGVPISQVMLAAAGYILLALAARTLPAGGFATVSAFYLLLNTVGRGVFASVELETSRAMSAAGAADVDSAPILAEAVRRTAVLLVLAVALSFSATLLLPDVEIAGALALGSCAMALSYGVRGPLAARRRYGAYSGTFLLEGSLTVLGAVALAVGGADDLESWVAVLVLSPALAAAVVAGAASRAGILKTVRSSLGPAWTRGQRGAVGGLHRISLPALLWTSLFYLSSQGVWNLAPVAVTAALPAVPTAAAGFVAVAVVLRAPVFVFPAIQAVMLPAISAAAQRDDRAGSSRALRPLLLIVGVLAAPWVLCAVLVVPWLAQFAFAVEIVPPWPASLALAMSTVVGAGAFVVQTRVLAFGRHRDVGLAWFVGLVVLGAVFLLPGDPQVSAALAQLAASIAVMLGVMVANQRVGSA</sequence>
<proteinExistence type="predicted"/>
<feature type="transmembrane region" description="Helical" evidence="6">
    <location>
        <begin position="225"/>
        <end position="244"/>
    </location>
</feature>
<dbReference type="Proteomes" id="UP001231924">
    <property type="component" value="Unassembled WGS sequence"/>
</dbReference>
<feature type="transmembrane region" description="Helical" evidence="6">
    <location>
        <begin position="348"/>
        <end position="367"/>
    </location>
</feature>
<evidence type="ECO:0000313" key="8">
    <source>
        <dbReference type="Proteomes" id="UP001231924"/>
    </source>
</evidence>
<evidence type="ECO:0000256" key="2">
    <source>
        <dbReference type="ARBA" id="ARBA00022475"/>
    </source>
</evidence>
<evidence type="ECO:0000256" key="1">
    <source>
        <dbReference type="ARBA" id="ARBA00004651"/>
    </source>
</evidence>
<feature type="transmembrane region" description="Helical" evidence="6">
    <location>
        <begin position="97"/>
        <end position="114"/>
    </location>
</feature>
<gene>
    <name evidence="7" type="ORF">QRT03_01795</name>
</gene>
<feature type="transmembrane region" description="Helical" evidence="6">
    <location>
        <begin position="149"/>
        <end position="173"/>
    </location>
</feature>
<reference evidence="7 8" key="1">
    <citation type="submission" date="2023-06" db="EMBL/GenBank/DDBJ databases">
        <title>Actinomycetospora Odt1-22.</title>
        <authorList>
            <person name="Supong K."/>
        </authorList>
    </citation>
    <scope>NUCLEOTIDE SEQUENCE [LARGE SCALE GENOMIC DNA]</scope>
    <source>
        <strain evidence="7 8">Odt1-22</strain>
    </source>
</reference>
<dbReference type="EMBL" id="JASVWF010000001">
    <property type="protein sequence ID" value="MDL5154674.1"/>
    <property type="molecule type" value="Genomic_DNA"/>
</dbReference>
<organism evidence="7 8">
    <name type="scientific">Actinomycetospora termitidis</name>
    <dbReference type="NCBI Taxonomy" id="3053470"/>
    <lineage>
        <taxon>Bacteria</taxon>
        <taxon>Bacillati</taxon>
        <taxon>Actinomycetota</taxon>
        <taxon>Actinomycetes</taxon>
        <taxon>Pseudonocardiales</taxon>
        <taxon>Pseudonocardiaceae</taxon>
        <taxon>Actinomycetospora</taxon>
    </lineage>
</organism>
<comment type="subcellular location">
    <subcellularLocation>
        <location evidence="1">Cell membrane</location>
        <topology evidence="1">Multi-pass membrane protein</topology>
    </subcellularLocation>
</comment>
<evidence type="ECO:0000256" key="6">
    <source>
        <dbReference type="SAM" id="Phobius"/>
    </source>
</evidence>
<feature type="transmembrane region" description="Helical" evidence="6">
    <location>
        <begin position="379"/>
        <end position="397"/>
    </location>
</feature>
<dbReference type="PANTHER" id="PTHR30250:SF11">
    <property type="entry name" value="O-ANTIGEN TRANSPORTER-RELATED"/>
    <property type="match status" value="1"/>
</dbReference>